<dbReference type="PANTHER" id="PTHR43252:SF6">
    <property type="entry name" value="NEGATIVE TRANSCRIPTION REGULATOR PADR"/>
    <property type="match status" value="1"/>
</dbReference>
<keyword evidence="3" id="KW-1185">Reference proteome</keyword>
<dbReference type="Proteomes" id="UP000076079">
    <property type="component" value="Chromosome"/>
</dbReference>
<evidence type="ECO:0000313" key="3">
    <source>
        <dbReference type="Proteomes" id="UP000076079"/>
    </source>
</evidence>
<proteinExistence type="predicted"/>
<dbReference type="Pfam" id="PF03551">
    <property type="entry name" value="PadR"/>
    <property type="match status" value="1"/>
</dbReference>
<dbReference type="InterPro" id="IPR036388">
    <property type="entry name" value="WH-like_DNA-bd_sf"/>
</dbReference>
<gene>
    <name evidence="2" type="ORF">LuPra_02621</name>
</gene>
<reference evidence="2 3" key="1">
    <citation type="journal article" date="2016" name="Genome Announc.">
        <title>First Complete Genome Sequence of a Subdivision 6 Acidobacterium Strain.</title>
        <authorList>
            <person name="Huang S."/>
            <person name="Vieira S."/>
            <person name="Bunk B."/>
            <person name="Riedel T."/>
            <person name="Sproer C."/>
            <person name="Overmann J."/>
        </authorList>
    </citation>
    <scope>NUCLEOTIDE SEQUENCE [LARGE SCALE GENOMIC DNA]</scope>
    <source>
        <strain evidence="3">DSM 100886 HEG_-6_39</strain>
    </source>
</reference>
<dbReference type="KEGG" id="abac:LuPra_02621"/>
<evidence type="ECO:0000313" key="2">
    <source>
        <dbReference type="EMBL" id="AMY09406.1"/>
    </source>
</evidence>
<dbReference type="InterPro" id="IPR005149">
    <property type="entry name" value="Tscrpt_reg_PadR_N"/>
</dbReference>
<dbReference type="SUPFAM" id="SSF46785">
    <property type="entry name" value="Winged helix' DNA-binding domain"/>
    <property type="match status" value="1"/>
</dbReference>
<dbReference type="InterPro" id="IPR036390">
    <property type="entry name" value="WH_DNA-bd_sf"/>
</dbReference>
<dbReference type="Gene3D" id="1.10.10.10">
    <property type="entry name" value="Winged helix-like DNA-binding domain superfamily/Winged helix DNA-binding domain"/>
    <property type="match status" value="1"/>
</dbReference>
<accession>A0A143PLU9</accession>
<sequence>MSIRYWSHRIGGVPLDALANRLVLPLLGLLVERPAHPYELATRLNDRYRFLSTQRSSVTTLAKSLVDAGLIRPQRAKRVGNRPARTAYEVTDAGMKEFRVRVTTHIEEAPAASARFTLGLAYIGILSRTKAAAALRRRVVSRLAERDAIPAVHPGGIEVHMIEMAYWKAVLEAEIQWLSTFIGRITSRDIAWPLESSKDC</sequence>
<dbReference type="AlphaFoldDB" id="A0A143PLU9"/>
<dbReference type="EMBL" id="CP015136">
    <property type="protein sequence ID" value="AMY09406.1"/>
    <property type="molecule type" value="Genomic_DNA"/>
</dbReference>
<reference evidence="3" key="2">
    <citation type="submission" date="2016-04" db="EMBL/GenBank/DDBJ databases">
        <title>First Complete Genome Sequence of a Subdivision 6 Acidobacterium.</title>
        <authorList>
            <person name="Huang S."/>
            <person name="Vieira S."/>
            <person name="Bunk B."/>
            <person name="Riedel T."/>
            <person name="Sproeer C."/>
            <person name="Overmann J."/>
        </authorList>
    </citation>
    <scope>NUCLEOTIDE SEQUENCE [LARGE SCALE GENOMIC DNA]</scope>
    <source>
        <strain evidence="3">DSM 100886 HEG_-6_39</strain>
    </source>
</reference>
<dbReference type="STRING" id="1855912.LuPra_02621"/>
<name>A0A143PLU9_LUTPR</name>
<evidence type="ECO:0000259" key="1">
    <source>
        <dbReference type="Pfam" id="PF03551"/>
    </source>
</evidence>
<organism evidence="2 3">
    <name type="scientific">Luteitalea pratensis</name>
    <dbReference type="NCBI Taxonomy" id="1855912"/>
    <lineage>
        <taxon>Bacteria</taxon>
        <taxon>Pseudomonadati</taxon>
        <taxon>Acidobacteriota</taxon>
        <taxon>Vicinamibacteria</taxon>
        <taxon>Vicinamibacterales</taxon>
        <taxon>Vicinamibacteraceae</taxon>
        <taxon>Luteitalea</taxon>
    </lineage>
</organism>
<protein>
    <submittedName>
        <fullName evidence="2">Transcriptional regulator PadR-like family protein</fullName>
    </submittedName>
</protein>
<feature type="domain" description="Transcription regulator PadR N-terminal" evidence="1">
    <location>
        <begin position="26"/>
        <end position="99"/>
    </location>
</feature>
<dbReference type="PANTHER" id="PTHR43252">
    <property type="entry name" value="TRANSCRIPTIONAL REGULATOR YQJI"/>
    <property type="match status" value="1"/>
</dbReference>